<reference evidence="1 2" key="1">
    <citation type="submission" date="2019-10" db="EMBL/GenBank/DDBJ databases">
        <title>Draft Genome Assembly of Rhodococcus zopfii DSM44189.</title>
        <authorList>
            <person name="Sutton J.M."/>
            <person name="Akob D.M."/>
            <person name="Bushman T.J."/>
        </authorList>
    </citation>
    <scope>NUCLEOTIDE SEQUENCE [LARGE SCALE GENOMIC DNA]</scope>
    <source>
        <strain evidence="1 2">DSM 44189</strain>
    </source>
</reference>
<dbReference type="Proteomes" id="UP001275440">
    <property type="component" value="Unassembled WGS sequence"/>
</dbReference>
<evidence type="ECO:0000313" key="2">
    <source>
        <dbReference type="Proteomes" id="UP001275440"/>
    </source>
</evidence>
<gene>
    <name evidence="1" type="ORF">F8M49_06940</name>
</gene>
<dbReference type="SUPFAM" id="SSF55961">
    <property type="entry name" value="Bet v1-like"/>
    <property type="match status" value="1"/>
</dbReference>
<dbReference type="EMBL" id="WBMO01000001">
    <property type="protein sequence ID" value="MDV2475228.1"/>
    <property type="molecule type" value="Genomic_DNA"/>
</dbReference>
<accession>A0ABU3WMM7</accession>
<comment type="caution">
    <text evidence="1">The sequence shown here is derived from an EMBL/GenBank/DDBJ whole genome shotgun (WGS) entry which is preliminary data.</text>
</comment>
<sequence length="134" mass="15001">MKLSPVSSIQVADQTFIAAAPERIAAAVARRDRWRVWWPDLALTVREDRGEKGIRWTVTGPLNGTMEVWLEEMLDGAIVHYFLHCEPTGVAPDRVGLLDLAELNRERRVAGKKMVFEVKRQLEAGRAAGEPPQG</sequence>
<evidence type="ECO:0000313" key="1">
    <source>
        <dbReference type="EMBL" id="MDV2475228.1"/>
    </source>
</evidence>
<organism evidence="1 2">
    <name type="scientific">Rhodococcus zopfii</name>
    <dbReference type="NCBI Taxonomy" id="43772"/>
    <lineage>
        <taxon>Bacteria</taxon>
        <taxon>Bacillati</taxon>
        <taxon>Actinomycetota</taxon>
        <taxon>Actinomycetes</taxon>
        <taxon>Mycobacteriales</taxon>
        <taxon>Nocardiaceae</taxon>
        <taxon>Rhodococcus</taxon>
    </lineage>
</organism>
<protein>
    <submittedName>
        <fullName evidence="1">Polyketide cyclase / dehydrase and lipid transport</fullName>
    </submittedName>
</protein>
<name>A0ABU3WMM7_9NOCA</name>
<proteinExistence type="predicted"/>
<keyword evidence="2" id="KW-1185">Reference proteome</keyword>